<proteinExistence type="predicted"/>
<evidence type="ECO:0000313" key="2">
    <source>
        <dbReference type="EMBL" id="GFR59264.1"/>
    </source>
</evidence>
<comment type="caution">
    <text evidence="2">The sequence shown here is derived from an EMBL/GenBank/DDBJ whole genome shotgun (WGS) entry which is preliminary data.</text>
</comment>
<name>A0AAV4EER1_9GAST</name>
<feature type="region of interest" description="Disordered" evidence="1">
    <location>
        <begin position="1"/>
        <end position="31"/>
    </location>
</feature>
<dbReference type="EMBL" id="BMAT01007185">
    <property type="protein sequence ID" value="GFR59264.1"/>
    <property type="molecule type" value="Genomic_DNA"/>
</dbReference>
<feature type="compositionally biased region" description="Basic and acidic residues" evidence="1">
    <location>
        <begin position="1"/>
        <end position="23"/>
    </location>
</feature>
<protein>
    <submittedName>
        <fullName evidence="2">Serine/alanine racemase</fullName>
    </submittedName>
</protein>
<accession>A0AAV4EER1</accession>
<organism evidence="2 3">
    <name type="scientific">Elysia marginata</name>
    <dbReference type="NCBI Taxonomy" id="1093978"/>
    <lineage>
        <taxon>Eukaryota</taxon>
        <taxon>Metazoa</taxon>
        <taxon>Spiralia</taxon>
        <taxon>Lophotrochozoa</taxon>
        <taxon>Mollusca</taxon>
        <taxon>Gastropoda</taxon>
        <taxon>Heterobranchia</taxon>
        <taxon>Euthyneura</taxon>
        <taxon>Panpulmonata</taxon>
        <taxon>Sacoglossa</taxon>
        <taxon>Placobranchoidea</taxon>
        <taxon>Plakobranchidae</taxon>
        <taxon>Elysia</taxon>
    </lineage>
</organism>
<dbReference type="Proteomes" id="UP000762676">
    <property type="component" value="Unassembled WGS sequence"/>
</dbReference>
<evidence type="ECO:0000256" key="1">
    <source>
        <dbReference type="SAM" id="MobiDB-lite"/>
    </source>
</evidence>
<evidence type="ECO:0000313" key="3">
    <source>
        <dbReference type="Proteomes" id="UP000762676"/>
    </source>
</evidence>
<keyword evidence="3" id="KW-1185">Reference proteome</keyword>
<dbReference type="AlphaFoldDB" id="A0AAV4EER1"/>
<sequence>METDRQTNRQTDRQTDKQTDRQTDQPCRTHTSSGIRWCYKLWKQTDRQTNLAGHTHPAAFAGVDLGLAKQINYGSRLIDKQTDRPTLQGTHIQQHSLVLILDSPNEHGSLHMEVGFWVLPFFQRRALMLRFSLPIKNVHWSTKPANRELSLVNQACQYRTFIGQPSLPIENFHWSTKPVNRELSLVNQACQYRTFIGQPSLKVVSHDAYLVMDKLRTGSGAAIRFLPLHNFVPMGKSVSDIFSGDGTFLYVYSPRTVQILPYGKRVM</sequence>
<gene>
    <name evidence="2" type="ORF">ElyMa_003500500</name>
</gene>
<reference evidence="2 3" key="1">
    <citation type="journal article" date="2021" name="Elife">
        <title>Chloroplast acquisition without the gene transfer in kleptoplastic sea slugs, Plakobranchus ocellatus.</title>
        <authorList>
            <person name="Maeda T."/>
            <person name="Takahashi S."/>
            <person name="Yoshida T."/>
            <person name="Shimamura S."/>
            <person name="Takaki Y."/>
            <person name="Nagai Y."/>
            <person name="Toyoda A."/>
            <person name="Suzuki Y."/>
            <person name="Arimoto A."/>
            <person name="Ishii H."/>
            <person name="Satoh N."/>
            <person name="Nishiyama T."/>
            <person name="Hasebe M."/>
            <person name="Maruyama T."/>
            <person name="Minagawa J."/>
            <person name="Obokata J."/>
            <person name="Shigenobu S."/>
        </authorList>
    </citation>
    <scope>NUCLEOTIDE SEQUENCE [LARGE SCALE GENOMIC DNA]</scope>
</reference>